<organism evidence="2">
    <name type="scientific">Rosellinia necatrix</name>
    <name type="common">White root-rot fungus</name>
    <dbReference type="NCBI Taxonomy" id="77044"/>
    <lineage>
        <taxon>Eukaryota</taxon>
        <taxon>Fungi</taxon>
        <taxon>Dikarya</taxon>
        <taxon>Ascomycota</taxon>
        <taxon>Pezizomycotina</taxon>
        <taxon>Sordariomycetes</taxon>
        <taxon>Xylariomycetidae</taxon>
        <taxon>Xylariales</taxon>
        <taxon>Xylariaceae</taxon>
        <taxon>Rosellinia</taxon>
    </lineage>
</organism>
<feature type="region of interest" description="Disordered" evidence="1">
    <location>
        <begin position="1"/>
        <end position="42"/>
    </location>
</feature>
<accession>A0A1W2TRF6</accession>
<reference evidence="2" key="1">
    <citation type="submission" date="2016-03" db="EMBL/GenBank/DDBJ databases">
        <title>Draft genome sequence of Rosellinia necatrix.</title>
        <authorList>
            <person name="Kanematsu S."/>
        </authorList>
    </citation>
    <scope>NUCLEOTIDE SEQUENCE [LARGE SCALE GENOMIC DNA]</scope>
    <source>
        <strain evidence="2">W97</strain>
    </source>
</reference>
<dbReference type="OMA" id="VHNDRIT"/>
<keyword evidence="3" id="KW-1185">Reference proteome</keyword>
<evidence type="ECO:0000313" key="2">
    <source>
        <dbReference type="EMBL" id="GAP91050.2"/>
    </source>
</evidence>
<dbReference type="EMBL" id="DF977460">
    <property type="protein sequence ID" value="GAP91050.2"/>
    <property type="molecule type" value="Genomic_DNA"/>
</dbReference>
<sequence>MEEADSAVFGPASPLPGPESEVAPGSSASNTKPAPITTHHPGFSHVVLNPRRIYIQKKGPIVPSAFAHFGTEKPQGGYKSLERLGGASIWVEKDSTELKRIAAEYTLMRRLDLSEEDFASLAKEIFLLRAWRSEEASVGRQWRADRMLRLACPPDEENWLPPPILDRDAAAAANDDDDDWSWDVRPDCAYWLSLAGFNPDYLFQVEACTFVRRTATCPYLTVEFERDGQSEDVAVNRVAAAGSLALYGRWRLHSEARAAAPAPPADDLPNVRHYALTCAGSRFTLWVLRPTARGGRWDGCTVTKLARADCADACQAARLADWINEIHRWGLSEHGPSCGRDIEAILGASGVRISDVYS</sequence>
<protein>
    <submittedName>
        <fullName evidence="2">Uncharacterized protein</fullName>
    </submittedName>
</protein>
<dbReference type="AlphaFoldDB" id="A0A1W2TRF6"/>
<evidence type="ECO:0000313" key="3">
    <source>
        <dbReference type="Proteomes" id="UP000054516"/>
    </source>
</evidence>
<evidence type="ECO:0000256" key="1">
    <source>
        <dbReference type="SAM" id="MobiDB-lite"/>
    </source>
</evidence>
<name>A0A1W2TRF6_ROSNE</name>
<dbReference type="OrthoDB" id="5426911at2759"/>
<dbReference type="Proteomes" id="UP000054516">
    <property type="component" value="Unassembled WGS sequence"/>
</dbReference>
<gene>
    <name evidence="2" type="ORF">SAMD00023353_1502190</name>
</gene>
<proteinExistence type="predicted"/>